<evidence type="ECO:0000313" key="2">
    <source>
        <dbReference type="Proteomes" id="UP000076532"/>
    </source>
</evidence>
<gene>
    <name evidence="1" type="ORF">FIBSPDRAFT_225049</name>
</gene>
<proteinExistence type="predicted"/>
<reference evidence="1 2" key="1">
    <citation type="journal article" date="2016" name="Mol. Biol. Evol.">
        <title>Comparative Genomics of Early-Diverging Mushroom-Forming Fungi Provides Insights into the Origins of Lignocellulose Decay Capabilities.</title>
        <authorList>
            <person name="Nagy L.G."/>
            <person name="Riley R."/>
            <person name="Tritt A."/>
            <person name="Adam C."/>
            <person name="Daum C."/>
            <person name="Floudas D."/>
            <person name="Sun H."/>
            <person name="Yadav J.S."/>
            <person name="Pangilinan J."/>
            <person name="Larsson K.H."/>
            <person name="Matsuura K."/>
            <person name="Barry K."/>
            <person name="Labutti K."/>
            <person name="Kuo R."/>
            <person name="Ohm R.A."/>
            <person name="Bhattacharya S.S."/>
            <person name="Shirouzu T."/>
            <person name="Yoshinaga Y."/>
            <person name="Martin F.M."/>
            <person name="Grigoriev I.V."/>
            <person name="Hibbett D.S."/>
        </authorList>
    </citation>
    <scope>NUCLEOTIDE SEQUENCE [LARGE SCALE GENOMIC DNA]</scope>
    <source>
        <strain evidence="1 2">CBS 109695</strain>
    </source>
</reference>
<organism evidence="1 2">
    <name type="scientific">Athelia psychrophila</name>
    <dbReference type="NCBI Taxonomy" id="1759441"/>
    <lineage>
        <taxon>Eukaryota</taxon>
        <taxon>Fungi</taxon>
        <taxon>Dikarya</taxon>
        <taxon>Basidiomycota</taxon>
        <taxon>Agaricomycotina</taxon>
        <taxon>Agaricomycetes</taxon>
        <taxon>Agaricomycetidae</taxon>
        <taxon>Atheliales</taxon>
        <taxon>Atheliaceae</taxon>
        <taxon>Athelia</taxon>
    </lineage>
</organism>
<sequence length="168" mass="18541">MRGRAVNLSANTQNSRLSGLKSHITQVTIVMKHTKLSPMPLLPSPLLPMPHLPGVIHFGLKFHAGSLLLEHGLGPTALTFRLAKLAVPSPRQPTPMKCFGSDACSRVRRESFSARSGIPHIPMSCPQRCKNNLFSLFPFSFFWCPRSLFSLYSRHLVICLLPATLLSG</sequence>
<keyword evidence="2" id="KW-1185">Reference proteome</keyword>
<protein>
    <submittedName>
        <fullName evidence="1">Uncharacterized protein</fullName>
    </submittedName>
</protein>
<name>A0A166S7A0_9AGAM</name>
<dbReference type="Proteomes" id="UP000076532">
    <property type="component" value="Unassembled WGS sequence"/>
</dbReference>
<accession>A0A166S7A0</accession>
<dbReference type="EMBL" id="KV417500">
    <property type="protein sequence ID" value="KZP29097.1"/>
    <property type="molecule type" value="Genomic_DNA"/>
</dbReference>
<evidence type="ECO:0000313" key="1">
    <source>
        <dbReference type="EMBL" id="KZP29097.1"/>
    </source>
</evidence>
<dbReference type="AlphaFoldDB" id="A0A166S7A0"/>